<dbReference type="PANTHER" id="PTHR45834">
    <property type="entry name" value="RHO GUANINE NUCLEOTIDE EXCHANGE FACTOR 9-RELATED"/>
    <property type="match status" value="1"/>
</dbReference>
<dbReference type="Pfam" id="PF00621">
    <property type="entry name" value="RhoGEF"/>
    <property type="match status" value="1"/>
</dbReference>
<reference evidence="2" key="2">
    <citation type="submission" date="2014-03" db="EMBL/GenBank/DDBJ databases">
        <authorList>
            <person name="Genoscope - CEA"/>
        </authorList>
    </citation>
    <scope>NUCLEOTIDE SEQUENCE</scope>
</reference>
<dbReference type="SMART" id="SM00325">
    <property type="entry name" value="RhoGEF"/>
    <property type="match status" value="1"/>
</dbReference>
<dbReference type="Proteomes" id="UP000193380">
    <property type="component" value="Unassembled WGS sequence"/>
</dbReference>
<dbReference type="InterPro" id="IPR000219">
    <property type="entry name" value="DH_dom"/>
</dbReference>
<gene>
    <name evidence="2" type="ORF">GSONMT00032298001</name>
</gene>
<dbReference type="Gene3D" id="1.20.900.10">
    <property type="entry name" value="Dbl homology (DH) domain"/>
    <property type="match status" value="1"/>
</dbReference>
<feature type="domain" description="DH" evidence="1">
    <location>
        <begin position="30"/>
        <end position="140"/>
    </location>
</feature>
<accession>A0A060YAF3</accession>
<dbReference type="PANTHER" id="PTHR45834:SF3">
    <property type="entry name" value="RHO GUANINE NUCLEOTIDE EXCHANGE FACTOR 3, ISOFORM L"/>
    <property type="match status" value="1"/>
</dbReference>
<sequence length="144" mass="16551">MLSIAQFYRCAQFRHILFLTYWECMSLLPQTLFSNIESILDVHKEVLSAVEASLQPEPQPGHGLGHVFLQFKGRFSVYGEYCSNNEKALRLLMELNKIPEIRTFLLHCMLLGGKKSTDIPLEGHLLSPIQRICKYPLLLKVRSC</sequence>
<evidence type="ECO:0000313" key="2">
    <source>
        <dbReference type="EMBL" id="CDQ88918.1"/>
    </source>
</evidence>
<reference evidence="2" key="1">
    <citation type="journal article" date="2014" name="Nat. Commun.">
        <title>The rainbow trout genome provides novel insights into evolution after whole-genome duplication in vertebrates.</title>
        <authorList>
            <person name="Berthelot C."/>
            <person name="Brunet F."/>
            <person name="Chalopin D."/>
            <person name="Juanchich A."/>
            <person name="Bernard M."/>
            <person name="Noel B."/>
            <person name="Bento P."/>
            <person name="Da Silva C."/>
            <person name="Labadie K."/>
            <person name="Alberti A."/>
            <person name="Aury J.M."/>
            <person name="Louis A."/>
            <person name="Dehais P."/>
            <person name="Bardou P."/>
            <person name="Montfort J."/>
            <person name="Klopp C."/>
            <person name="Cabau C."/>
            <person name="Gaspin C."/>
            <person name="Thorgaard G.H."/>
            <person name="Boussaha M."/>
            <person name="Quillet E."/>
            <person name="Guyomard R."/>
            <person name="Galiana D."/>
            <person name="Bobe J."/>
            <person name="Volff J.N."/>
            <person name="Genet C."/>
            <person name="Wincker P."/>
            <person name="Jaillon O."/>
            <person name="Roest Crollius H."/>
            <person name="Guiguen Y."/>
        </authorList>
    </citation>
    <scope>NUCLEOTIDE SEQUENCE [LARGE SCALE GENOMIC DNA]</scope>
</reference>
<dbReference type="STRING" id="8022.A0A060YAF3"/>
<dbReference type="EMBL" id="FR909058">
    <property type="protein sequence ID" value="CDQ88918.1"/>
    <property type="molecule type" value="Genomic_DNA"/>
</dbReference>
<protein>
    <recommendedName>
        <fullName evidence="1">DH domain-containing protein</fullName>
    </recommendedName>
</protein>
<dbReference type="GO" id="GO:0005085">
    <property type="term" value="F:guanyl-nucleotide exchange factor activity"/>
    <property type="evidence" value="ECO:0007669"/>
    <property type="project" value="InterPro"/>
</dbReference>
<dbReference type="InterPro" id="IPR035899">
    <property type="entry name" value="DBL_dom_sf"/>
</dbReference>
<dbReference type="PROSITE" id="PS50010">
    <property type="entry name" value="DH_2"/>
    <property type="match status" value="1"/>
</dbReference>
<dbReference type="GO" id="GO:0005829">
    <property type="term" value="C:cytosol"/>
    <property type="evidence" value="ECO:0007669"/>
    <property type="project" value="TreeGrafter"/>
</dbReference>
<dbReference type="AlphaFoldDB" id="A0A060YAF3"/>
<evidence type="ECO:0000313" key="3">
    <source>
        <dbReference type="Proteomes" id="UP000193380"/>
    </source>
</evidence>
<organism evidence="2 3">
    <name type="scientific">Oncorhynchus mykiss</name>
    <name type="common">Rainbow trout</name>
    <name type="synonym">Salmo gairdneri</name>
    <dbReference type="NCBI Taxonomy" id="8022"/>
    <lineage>
        <taxon>Eukaryota</taxon>
        <taxon>Metazoa</taxon>
        <taxon>Chordata</taxon>
        <taxon>Craniata</taxon>
        <taxon>Vertebrata</taxon>
        <taxon>Euteleostomi</taxon>
        <taxon>Actinopterygii</taxon>
        <taxon>Neopterygii</taxon>
        <taxon>Teleostei</taxon>
        <taxon>Protacanthopterygii</taxon>
        <taxon>Salmoniformes</taxon>
        <taxon>Salmonidae</taxon>
        <taxon>Salmoninae</taxon>
        <taxon>Oncorhynchus</taxon>
    </lineage>
</organism>
<name>A0A060YAF3_ONCMY</name>
<dbReference type="InterPro" id="IPR053086">
    <property type="entry name" value="RhoGEF_domain"/>
</dbReference>
<dbReference type="SUPFAM" id="SSF48065">
    <property type="entry name" value="DBL homology domain (DH-domain)"/>
    <property type="match status" value="1"/>
</dbReference>
<dbReference type="CDD" id="cd00160">
    <property type="entry name" value="RhoGEF"/>
    <property type="match status" value="1"/>
</dbReference>
<dbReference type="PaxDb" id="8022-A0A060YAF3"/>
<proteinExistence type="predicted"/>
<evidence type="ECO:0000259" key="1">
    <source>
        <dbReference type="PROSITE" id="PS50010"/>
    </source>
</evidence>